<dbReference type="InterPro" id="IPR011034">
    <property type="entry name" value="Formyl_transferase-like_C_sf"/>
</dbReference>
<dbReference type="Pfam" id="PF02911">
    <property type="entry name" value="Formyl_trans_C"/>
    <property type="match status" value="1"/>
</dbReference>
<dbReference type="STRING" id="493475.GARC_0591"/>
<evidence type="ECO:0000313" key="4">
    <source>
        <dbReference type="Proteomes" id="UP000006327"/>
    </source>
</evidence>
<dbReference type="GO" id="GO:0004479">
    <property type="term" value="F:methionyl-tRNA formyltransferase activity"/>
    <property type="evidence" value="ECO:0007669"/>
    <property type="project" value="UniProtKB-EC"/>
</dbReference>
<comment type="caution">
    <text evidence="3">The sequence shown here is derived from an EMBL/GenBank/DDBJ whole genome shotgun (WGS) entry which is preliminary data.</text>
</comment>
<dbReference type="AlphaFoldDB" id="K6YHC2"/>
<dbReference type="PANTHER" id="PTHR11138:SF5">
    <property type="entry name" value="METHIONYL-TRNA FORMYLTRANSFERASE, MITOCHONDRIAL"/>
    <property type="match status" value="1"/>
</dbReference>
<dbReference type="InterPro" id="IPR036477">
    <property type="entry name" value="Formyl_transf_N_sf"/>
</dbReference>
<dbReference type="SUPFAM" id="SSF53328">
    <property type="entry name" value="Formyltransferase"/>
    <property type="match status" value="1"/>
</dbReference>
<protein>
    <submittedName>
        <fullName evidence="3">Methionyl-tRNA formyltransferase</fullName>
        <ecNumber evidence="3">2.1.2.9</ecNumber>
    </submittedName>
</protein>
<dbReference type="eggNOG" id="COG0223">
    <property type="taxonomic scope" value="Bacteria"/>
</dbReference>
<evidence type="ECO:0000259" key="2">
    <source>
        <dbReference type="Pfam" id="PF02911"/>
    </source>
</evidence>
<dbReference type="EMBL" id="BAEO01000008">
    <property type="protein sequence ID" value="GAC17572.1"/>
    <property type="molecule type" value="Genomic_DNA"/>
</dbReference>
<evidence type="ECO:0000313" key="3">
    <source>
        <dbReference type="EMBL" id="GAC17572.1"/>
    </source>
</evidence>
<dbReference type="Proteomes" id="UP000006327">
    <property type="component" value="Unassembled WGS sequence"/>
</dbReference>
<reference evidence="3 4" key="1">
    <citation type="journal article" date="2017" name="Antonie Van Leeuwenhoek">
        <title>Rhizobium rhizosphaerae sp. nov., a novel species isolated from rice rhizosphere.</title>
        <authorList>
            <person name="Zhao J.J."/>
            <person name="Zhang J."/>
            <person name="Zhang R.J."/>
            <person name="Zhang C.W."/>
            <person name="Yin H.Q."/>
            <person name="Zhang X.X."/>
        </authorList>
    </citation>
    <scope>NUCLEOTIDE SEQUENCE [LARGE SCALE GENOMIC DNA]</scope>
    <source>
        <strain evidence="3 4">BSs20135</strain>
    </source>
</reference>
<dbReference type="Pfam" id="PF00551">
    <property type="entry name" value="Formyl_trans_N"/>
    <property type="match status" value="1"/>
</dbReference>
<gene>
    <name evidence="3" type="primary">fmt</name>
    <name evidence="3" type="ORF">GARC_0591</name>
</gene>
<evidence type="ECO:0000259" key="1">
    <source>
        <dbReference type="Pfam" id="PF00551"/>
    </source>
</evidence>
<dbReference type="InterPro" id="IPR005793">
    <property type="entry name" value="Formyl_trans_C"/>
</dbReference>
<proteinExistence type="predicted"/>
<feature type="domain" description="Formyl transferase C-terminal" evidence="2">
    <location>
        <begin position="189"/>
        <end position="264"/>
    </location>
</feature>
<feature type="domain" description="Formyl transferase N-terminal" evidence="1">
    <location>
        <begin position="68"/>
        <end position="165"/>
    </location>
</feature>
<dbReference type="OrthoDB" id="9802815at2"/>
<dbReference type="RefSeq" id="WP_007616485.1">
    <property type="nucleotide sequence ID" value="NZ_BAEO01000008.1"/>
</dbReference>
<dbReference type="EC" id="2.1.2.9" evidence="3"/>
<name>K6YHC2_9ALTE</name>
<dbReference type="PANTHER" id="PTHR11138">
    <property type="entry name" value="METHIONYL-TRNA FORMYLTRANSFERASE"/>
    <property type="match status" value="1"/>
</dbReference>
<sequence>MKIAYFGYDPLSSCLDVFLTSGYQFAVIYTGENSVYSEKVIQFAQNNNIPLCFGKPNLTEMQTLLEQGVELFFSAEYPWKIPVPVALKYAINVHPTLLPEGRGMTPLPHLILKNSNHAGVTLHKLSNEFDTGDILLQKAISLDEQENFDSLSTKIFEQTPELLSTLLSNLDLYYHHSQIQGEGSDWEPITEQQQTLDWRQPTAQLLITLRAFGSLGTYAEIAGKTCVISSAKGKCYQHNHSVGQVLVNNERYITIATIDGELFIPKKSLLWRHL</sequence>
<dbReference type="Gene3D" id="3.40.50.12230">
    <property type="match status" value="1"/>
</dbReference>
<accession>K6YHC2</accession>
<keyword evidence="4" id="KW-1185">Reference proteome</keyword>
<organism evidence="3 4">
    <name type="scientific">Paraglaciecola arctica BSs20135</name>
    <dbReference type="NCBI Taxonomy" id="493475"/>
    <lineage>
        <taxon>Bacteria</taxon>
        <taxon>Pseudomonadati</taxon>
        <taxon>Pseudomonadota</taxon>
        <taxon>Gammaproteobacteria</taxon>
        <taxon>Alteromonadales</taxon>
        <taxon>Alteromonadaceae</taxon>
        <taxon>Paraglaciecola</taxon>
    </lineage>
</organism>
<keyword evidence="3" id="KW-0808">Transferase</keyword>
<dbReference type="InterPro" id="IPR002376">
    <property type="entry name" value="Formyl_transf_N"/>
</dbReference>
<dbReference type="SUPFAM" id="SSF50486">
    <property type="entry name" value="FMT C-terminal domain-like"/>
    <property type="match status" value="1"/>
</dbReference>